<keyword evidence="2" id="KW-0805">Transcription regulation</keyword>
<dbReference type="PANTHER" id="PTHR13068:SF120">
    <property type="entry name" value="TRANSCRIPTION TERMINATION FACTOR MTERF2, CHLOROPLASTIC-LIKE ISOFORM X1"/>
    <property type="match status" value="1"/>
</dbReference>
<evidence type="ECO:0000256" key="1">
    <source>
        <dbReference type="ARBA" id="ARBA00007692"/>
    </source>
</evidence>
<accession>A0AA88DHF0</accession>
<dbReference type="PANTHER" id="PTHR13068">
    <property type="entry name" value="CGI-12 PROTEIN-RELATED"/>
    <property type="match status" value="1"/>
</dbReference>
<gene>
    <name evidence="4" type="ORF">TIFTF001_025903</name>
    <name evidence="5" type="ORF">TIFTF001_033437</name>
</gene>
<protein>
    <submittedName>
        <fullName evidence="4">Uncharacterized protein</fullName>
    </submittedName>
</protein>
<dbReference type="AlphaFoldDB" id="A0AA88DHF0"/>
<dbReference type="Pfam" id="PF02536">
    <property type="entry name" value="mTERF"/>
    <property type="match status" value="2"/>
</dbReference>
<organism evidence="4 6">
    <name type="scientific">Ficus carica</name>
    <name type="common">Common fig</name>
    <dbReference type="NCBI Taxonomy" id="3494"/>
    <lineage>
        <taxon>Eukaryota</taxon>
        <taxon>Viridiplantae</taxon>
        <taxon>Streptophyta</taxon>
        <taxon>Embryophyta</taxon>
        <taxon>Tracheophyta</taxon>
        <taxon>Spermatophyta</taxon>
        <taxon>Magnoliopsida</taxon>
        <taxon>eudicotyledons</taxon>
        <taxon>Gunneridae</taxon>
        <taxon>Pentapetalae</taxon>
        <taxon>rosids</taxon>
        <taxon>fabids</taxon>
        <taxon>Rosales</taxon>
        <taxon>Moraceae</taxon>
        <taxon>Ficeae</taxon>
        <taxon>Ficus</taxon>
    </lineage>
</organism>
<dbReference type="EMBL" id="BTGU01000066">
    <property type="protein sequence ID" value="GMN56787.1"/>
    <property type="molecule type" value="Genomic_DNA"/>
</dbReference>
<evidence type="ECO:0000313" key="4">
    <source>
        <dbReference type="EMBL" id="GMN56787.1"/>
    </source>
</evidence>
<evidence type="ECO:0000256" key="2">
    <source>
        <dbReference type="ARBA" id="ARBA00022472"/>
    </source>
</evidence>
<dbReference type="Proteomes" id="UP001187192">
    <property type="component" value="Unassembled WGS sequence"/>
</dbReference>
<dbReference type="EMBL" id="BTGU01000177">
    <property type="protein sequence ID" value="GMN64363.1"/>
    <property type="molecule type" value="Genomic_DNA"/>
</dbReference>
<evidence type="ECO:0000256" key="3">
    <source>
        <dbReference type="ARBA" id="ARBA00022946"/>
    </source>
</evidence>
<dbReference type="Gene3D" id="1.25.70.10">
    <property type="entry name" value="Transcription termination factor 3, mitochondrial"/>
    <property type="match status" value="2"/>
</dbReference>
<reference evidence="4" key="1">
    <citation type="submission" date="2023-07" db="EMBL/GenBank/DDBJ databases">
        <title>draft genome sequence of fig (Ficus carica).</title>
        <authorList>
            <person name="Takahashi T."/>
            <person name="Nishimura K."/>
        </authorList>
    </citation>
    <scope>NUCLEOTIDE SEQUENCE</scope>
</reference>
<dbReference type="InterPro" id="IPR003690">
    <property type="entry name" value="MTERF"/>
</dbReference>
<keyword evidence="3" id="KW-0809">Transit peptide</keyword>
<name>A0AA88DHF0_FICCA</name>
<comment type="similarity">
    <text evidence="1">Belongs to the mTERF family.</text>
</comment>
<evidence type="ECO:0000313" key="6">
    <source>
        <dbReference type="Proteomes" id="UP001187192"/>
    </source>
</evidence>
<evidence type="ECO:0000313" key="5">
    <source>
        <dbReference type="EMBL" id="GMN64363.1"/>
    </source>
</evidence>
<dbReference type="SMART" id="SM00733">
    <property type="entry name" value="Mterf"/>
    <property type="match status" value="8"/>
</dbReference>
<sequence>MLRSLSTKLSDLKSKTSTLSNGLWSYFHKPTSETPKLTEPHSLTVSYLQKSCGFSKKSAISASKKLLIETPEKADSVLELMRTHGLTQTHIRDIIANRPGLLLANLDYKIRPNMELFKSLGISGNCLAKMLSTRGSRLLQCDVVRTVEFFRKHGFSDEKITMMTVKRPRIYFCDSNTVFKPKLKFFMSMGLSEEEVVNFVSSQLQILERSLENQIIPCFELLVRILGTVENIGKALRVYSEVLLRNVENRIEPNLSVLISHGVSEGLISRIFMIDPKVLLSSTHRFTKIVDEVEQLGFDPKTMKFVLAIRSMAVMRETGWEQKLEAFRSFGLSRDQVYSAFKSQPWFMLTSEKKIRRVMDFYVNRLKIQPSTICMKPFLVRISLEKRVIPRSSVLELLMSKGLINKDISIFQAFKITEKEFAKKLVRKYQQALPDVVDAYSGMIRHKEFPFVSQMINPCDV</sequence>
<dbReference type="GO" id="GO:0006353">
    <property type="term" value="P:DNA-templated transcription termination"/>
    <property type="evidence" value="ECO:0007669"/>
    <property type="project" value="UniProtKB-KW"/>
</dbReference>
<proteinExistence type="inferred from homology"/>
<keyword evidence="2" id="KW-0804">Transcription</keyword>
<keyword evidence="6" id="KW-1185">Reference proteome</keyword>
<dbReference type="InterPro" id="IPR038538">
    <property type="entry name" value="MTERF_sf"/>
</dbReference>
<dbReference type="GO" id="GO:0003676">
    <property type="term" value="F:nucleic acid binding"/>
    <property type="evidence" value="ECO:0007669"/>
    <property type="project" value="InterPro"/>
</dbReference>
<dbReference type="FunFam" id="1.25.70.10:FF:000001">
    <property type="entry name" value="Mitochondrial transcription termination factor-like"/>
    <property type="match status" value="1"/>
</dbReference>
<comment type="caution">
    <text evidence="4">The sequence shown here is derived from an EMBL/GenBank/DDBJ whole genome shotgun (WGS) entry which is preliminary data.</text>
</comment>
<keyword evidence="2" id="KW-0806">Transcription termination</keyword>